<gene>
    <name evidence="5" type="ORF">EBT44_06665</name>
</gene>
<evidence type="ECO:0000256" key="2">
    <source>
        <dbReference type="ARBA" id="ARBA00023125"/>
    </source>
</evidence>
<dbReference type="PROSITE" id="PS50043">
    <property type="entry name" value="HTH_LUXR_2"/>
    <property type="match status" value="1"/>
</dbReference>
<dbReference type="InterPro" id="IPR036388">
    <property type="entry name" value="WH-like_DNA-bd_sf"/>
</dbReference>
<dbReference type="PANTHER" id="PTHR44688:SF16">
    <property type="entry name" value="DNA-BINDING TRANSCRIPTIONAL ACTIVATOR DEVR_DOSR"/>
    <property type="match status" value="1"/>
</dbReference>
<evidence type="ECO:0000256" key="1">
    <source>
        <dbReference type="ARBA" id="ARBA00023015"/>
    </source>
</evidence>
<keyword evidence="1" id="KW-0805">Transcription regulation</keyword>
<dbReference type="InterPro" id="IPR003018">
    <property type="entry name" value="GAF"/>
</dbReference>
<evidence type="ECO:0000313" key="6">
    <source>
        <dbReference type="Proteomes" id="UP000740727"/>
    </source>
</evidence>
<dbReference type="PANTHER" id="PTHR44688">
    <property type="entry name" value="DNA-BINDING TRANSCRIPTIONAL ACTIVATOR DEVR_DOSR"/>
    <property type="match status" value="1"/>
</dbReference>
<dbReference type="Gene3D" id="3.30.450.40">
    <property type="match status" value="1"/>
</dbReference>
<accession>A0A965GDS3</accession>
<dbReference type="Proteomes" id="UP000740727">
    <property type="component" value="Unassembled WGS sequence"/>
</dbReference>
<dbReference type="Pfam" id="PF00196">
    <property type="entry name" value="GerE"/>
    <property type="match status" value="1"/>
</dbReference>
<keyword evidence="2" id="KW-0238">DNA-binding</keyword>
<dbReference type="Gene3D" id="1.10.10.10">
    <property type="entry name" value="Winged helix-like DNA-binding domain superfamily/Winged helix DNA-binding domain"/>
    <property type="match status" value="1"/>
</dbReference>
<keyword evidence="3" id="KW-0804">Transcription</keyword>
<dbReference type="Pfam" id="PF13185">
    <property type="entry name" value="GAF_2"/>
    <property type="match status" value="1"/>
</dbReference>
<evidence type="ECO:0000259" key="4">
    <source>
        <dbReference type="PROSITE" id="PS50043"/>
    </source>
</evidence>
<evidence type="ECO:0000256" key="3">
    <source>
        <dbReference type="ARBA" id="ARBA00023163"/>
    </source>
</evidence>
<sequence length="275" mass="31950">MVKTGARRLQYGNREARKVISSQIAQLAAHFVKTDLTEDQICEFLVRETLRNLEVNHVFISEITSRRTVRARASYGFDQSYFPEWQEFPLDWKLPVTDALTEERIVWINTLPEWPSDYSLLKDVTYPTPQRTQIIIPIHRFDTPVACLGVVSSRDISPDEETELLLQTIGHLISLHAYRKDRERAKKESPNVTSLTDRQVQILALITEKKTNIEIADIMGYSESTIRQETIRIFDKLQLSGRNEARKYFLENQERFGIGARKKVDIPSSREEFAH</sequence>
<dbReference type="GO" id="GO:0003677">
    <property type="term" value="F:DNA binding"/>
    <property type="evidence" value="ECO:0007669"/>
    <property type="project" value="UniProtKB-KW"/>
</dbReference>
<dbReference type="SUPFAM" id="SSF46894">
    <property type="entry name" value="C-terminal effector domain of the bipartite response regulators"/>
    <property type="match status" value="1"/>
</dbReference>
<proteinExistence type="predicted"/>
<dbReference type="EMBL" id="RFXN01000162">
    <property type="protein sequence ID" value="NBR94487.1"/>
    <property type="molecule type" value="Genomic_DNA"/>
</dbReference>
<feature type="domain" description="HTH luxR-type" evidence="4">
    <location>
        <begin position="188"/>
        <end position="253"/>
    </location>
</feature>
<dbReference type="CDD" id="cd06170">
    <property type="entry name" value="LuxR_C_like"/>
    <property type="match status" value="1"/>
</dbReference>
<dbReference type="SUPFAM" id="SSF55781">
    <property type="entry name" value="GAF domain-like"/>
    <property type="match status" value="1"/>
</dbReference>
<dbReference type="InterPro" id="IPR029016">
    <property type="entry name" value="GAF-like_dom_sf"/>
</dbReference>
<dbReference type="AlphaFoldDB" id="A0A965GDS3"/>
<protein>
    <recommendedName>
        <fullName evidence="4">HTH luxR-type domain-containing protein</fullName>
    </recommendedName>
</protein>
<dbReference type="InterPro" id="IPR016032">
    <property type="entry name" value="Sig_transdc_resp-reg_C-effctor"/>
</dbReference>
<dbReference type="SMART" id="SM00421">
    <property type="entry name" value="HTH_LUXR"/>
    <property type="match status" value="1"/>
</dbReference>
<comment type="caution">
    <text evidence="5">The sequence shown here is derived from an EMBL/GenBank/DDBJ whole genome shotgun (WGS) entry which is preliminary data.</text>
</comment>
<name>A0A965GDS3_9PROT</name>
<dbReference type="GO" id="GO:0006355">
    <property type="term" value="P:regulation of DNA-templated transcription"/>
    <property type="evidence" value="ECO:0007669"/>
    <property type="project" value="InterPro"/>
</dbReference>
<evidence type="ECO:0000313" key="5">
    <source>
        <dbReference type="EMBL" id="NBR94487.1"/>
    </source>
</evidence>
<reference evidence="5" key="1">
    <citation type="submission" date="2018-10" db="EMBL/GenBank/DDBJ databases">
        <title>Iterative Subtractive Binning of Freshwater Chronoseries Metagenomes Recovers Nearly Complete Genomes from over Four Hundred Novel Species.</title>
        <authorList>
            <person name="Rodriguez-R L.M."/>
            <person name="Tsementzi D."/>
            <person name="Luo C."/>
            <person name="Konstantinidis K.T."/>
        </authorList>
    </citation>
    <scope>NUCLEOTIDE SEQUENCE</scope>
    <source>
        <strain evidence="5">WB5_2A_028</strain>
    </source>
</reference>
<dbReference type="InterPro" id="IPR000792">
    <property type="entry name" value="Tscrpt_reg_LuxR_C"/>
</dbReference>
<organism evidence="5 6">
    <name type="scientific">Candidatus Fonsibacter lacus</name>
    <dbReference type="NCBI Taxonomy" id="2576439"/>
    <lineage>
        <taxon>Bacteria</taxon>
        <taxon>Pseudomonadati</taxon>
        <taxon>Pseudomonadota</taxon>
        <taxon>Alphaproteobacteria</taxon>
        <taxon>Candidatus Pelagibacterales</taxon>
        <taxon>Candidatus Pelagibacterales incertae sedis</taxon>
        <taxon>Candidatus Fonsibacter</taxon>
    </lineage>
</organism>